<dbReference type="GO" id="GO:0033314">
    <property type="term" value="P:mitotic DNA replication checkpoint signaling"/>
    <property type="evidence" value="ECO:0007669"/>
    <property type="project" value="TreeGrafter"/>
</dbReference>
<dbReference type="SUPFAM" id="SSF52113">
    <property type="entry name" value="BRCT domain"/>
    <property type="match status" value="7"/>
</dbReference>
<organism evidence="4 5">
    <name type="scientific">Artemia franciscana</name>
    <name type="common">Brine shrimp</name>
    <name type="synonym">Artemia sanfranciscana</name>
    <dbReference type="NCBI Taxonomy" id="6661"/>
    <lineage>
        <taxon>Eukaryota</taxon>
        <taxon>Metazoa</taxon>
        <taxon>Ecdysozoa</taxon>
        <taxon>Arthropoda</taxon>
        <taxon>Crustacea</taxon>
        <taxon>Branchiopoda</taxon>
        <taxon>Anostraca</taxon>
        <taxon>Artemiidae</taxon>
        <taxon>Artemia</taxon>
    </lineage>
</organism>
<feature type="region of interest" description="Disordered" evidence="2">
    <location>
        <begin position="912"/>
        <end position="947"/>
    </location>
</feature>
<dbReference type="GO" id="GO:0006270">
    <property type="term" value="P:DNA replication initiation"/>
    <property type="evidence" value="ECO:0007669"/>
    <property type="project" value="TreeGrafter"/>
</dbReference>
<dbReference type="CDD" id="cd00027">
    <property type="entry name" value="BRCT"/>
    <property type="match status" value="1"/>
</dbReference>
<feature type="domain" description="BRCT" evidence="3">
    <location>
        <begin position="1226"/>
        <end position="1321"/>
    </location>
</feature>
<dbReference type="PANTHER" id="PTHR13561:SF20">
    <property type="entry name" value="DNA TOPOISOMERASE 2-BINDING PROTEIN 1"/>
    <property type="match status" value="1"/>
</dbReference>
<dbReference type="FunFam" id="3.40.50.10190:FF:000018">
    <property type="entry name" value="DNA topoisomerase 2-binding protein 1"/>
    <property type="match status" value="1"/>
</dbReference>
<dbReference type="CDD" id="cd17731">
    <property type="entry name" value="BRCT_TopBP1_rpt2_like"/>
    <property type="match status" value="1"/>
</dbReference>
<dbReference type="PANTHER" id="PTHR13561">
    <property type="entry name" value="DNA REPLICATION REGULATOR DPB11-RELATED"/>
    <property type="match status" value="1"/>
</dbReference>
<feature type="domain" description="BRCT" evidence="3">
    <location>
        <begin position="105"/>
        <end position="177"/>
    </location>
</feature>
<dbReference type="CDD" id="cd17718">
    <property type="entry name" value="BRCT_TopBP1_rpt3"/>
    <property type="match status" value="1"/>
</dbReference>
<dbReference type="InterPro" id="IPR049936">
    <property type="entry name" value="TopBP1_BRCT_8"/>
</dbReference>
<accession>A0AA88HHS8</accession>
<feature type="domain" description="BRCT" evidence="3">
    <location>
        <begin position="607"/>
        <end position="704"/>
    </location>
</feature>
<dbReference type="InterPro" id="IPR001357">
    <property type="entry name" value="BRCT_dom"/>
</dbReference>
<protein>
    <recommendedName>
        <fullName evidence="3">BRCT domain-containing protein</fullName>
    </recommendedName>
</protein>
<feature type="region of interest" description="Disordered" evidence="2">
    <location>
        <begin position="992"/>
        <end position="1014"/>
    </location>
</feature>
<evidence type="ECO:0000256" key="1">
    <source>
        <dbReference type="ARBA" id="ARBA00022737"/>
    </source>
</evidence>
<feature type="domain" description="BRCT" evidence="3">
    <location>
        <begin position="804"/>
        <end position="893"/>
    </location>
</feature>
<comment type="caution">
    <text evidence="4">The sequence shown here is derived from an EMBL/GenBank/DDBJ whole genome shotgun (WGS) entry which is preliminary data.</text>
</comment>
<keyword evidence="5" id="KW-1185">Reference proteome</keyword>
<evidence type="ECO:0000259" key="3">
    <source>
        <dbReference type="PROSITE" id="PS50172"/>
    </source>
</evidence>
<dbReference type="PROSITE" id="PS50172">
    <property type="entry name" value="BRCT"/>
    <property type="match status" value="8"/>
</dbReference>
<proteinExistence type="predicted"/>
<name>A0AA88HHS8_ARTSF</name>
<dbReference type="GO" id="GO:0007095">
    <property type="term" value="P:mitotic G2 DNA damage checkpoint signaling"/>
    <property type="evidence" value="ECO:0007669"/>
    <property type="project" value="TreeGrafter"/>
</dbReference>
<dbReference type="InterPro" id="IPR059215">
    <property type="entry name" value="BRCT2_TopBP1-like"/>
</dbReference>
<dbReference type="CDD" id="cd17728">
    <property type="entry name" value="BRCT_TopBP1_rpt8"/>
    <property type="match status" value="1"/>
</dbReference>
<dbReference type="EMBL" id="JAVRJZ010000015">
    <property type="protein sequence ID" value="KAK2712225.1"/>
    <property type="molecule type" value="Genomic_DNA"/>
</dbReference>
<feature type="region of interest" description="Disordered" evidence="2">
    <location>
        <begin position="1034"/>
        <end position="1069"/>
    </location>
</feature>
<dbReference type="Pfam" id="PF00533">
    <property type="entry name" value="BRCT"/>
    <property type="match status" value="3"/>
</dbReference>
<evidence type="ECO:0000313" key="4">
    <source>
        <dbReference type="EMBL" id="KAK2712225.1"/>
    </source>
</evidence>
<feature type="domain" description="BRCT" evidence="3">
    <location>
        <begin position="198"/>
        <end position="287"/>
    </location>
</feature>
<evidence type="ECO:0000256" key="2">
    <source>
        <dbReference type="SAM" id="MobiDB-lite"/>
    </source>
</evidence>
<feature type="domain" description="BRCT" evidence="3">
    <location>
        <begin position="1108"/>
        <end position="1190"/>
    </location>
</feature>
<dbReference type="SMART" id="SM00292">
    <property type="entry name" value="BRCT"/>
    <property type="match status" value="8"/>
</dbReference>
<evidence type="ECO:0000313" key="5">
    <source>
        <dbReference type="Proteomes" id="UP001187531"/>
    </source>
</evidence>
<feature type="compositionally biased region" description="Polar residues" evidence="2">
    <location>
        <begin position="1049"/>
        <end position="1060"/>
    </location>
</feature>
<dbReference type="Gene3D" id="3.40.50.10190">
    <property type="entry name" value="BRCT domain"/>
    <property type="match status" value="9"/>
</dbReference>
<feature type="domain" description="BRCT" evidence="3">
    <location>
        <begin position="367"/>
        <end position="457"/>
    </location>
</feature>
<feature type="domain" description="BRCT" evidence="3">
    <location>
        <begin position="522"/>
        <end position="601"/>
    </location>
</feature>
<keyword evidence="1" id="KW-0677">Repeat</keyword>
<gene>
    <name evidence="4" type="ORF">QYM36_011047</name>
</gene>
<sequence length="1339" mass="151082">MSNESVNTIRIHCVIPEGKTIEEASTNLKTAFQRCLDNIKTDTQWIEERDVLKLSPVKSDVFILDPLEGPILEYLEKFKCCIIGPRCLISSIERCEPIPPSRVPLANLAMQNLVITLSGFEKAKKERLARKIEMMGGIYQLHFVESVTHVVVHEALSIKYNVAVEREIPIMESKWVYAVWQANQDEDIAAVDAKFSEYTAPPFIGLYVTFSKFDAAEVENLKKLVEDNGGSHLGRLQKNLTKILVVNEPSGDKYRCALQWKIPCVNADWIRDSIQAYHALPPDRYASWKERPGKVSSSTPTKDKGEIFNIPDVSAIVENTTGVNQTFFGEQSQMTQQFATQKSKNKDITANPSYQAIESMDIVQFKSCGTFLDGCKIFCSGFSDRHLEKMRRIIVNAGGIHYWNLSDVVTHVVIGDEVEEQMKQIKSLDHKPYLVSLTWIEASSELRKPAIEKNFLFYQEEEPVAKAKSVSMPPPDFNVESILQHYVTAGAGNDESDEESKEKEESVILPVQDQILVSEDESKKGIFSGLKFLILIDNEDCESVTRQIEENGGLIVDSFRQADHVVTTYGIDQELPKGVNALWIEECVNESKLIEITALHRPFVVDLDHSPLEGCVVVFSGYRLTERTYLECVALALGAYVEEKFSRRDIPDKNVRAATHLICNLPAGEKYNASNKWHVKAVTGKWILTCLFEKKRVSEDMHLTKDAVEGENIFDILDKPQTTPVTPRSHNNWGFDPSAIKTPETLDPPAGHGFQLTPKPPMSLRDQVLKADRYHSFRLAGRLKEAEKYHGHIPFSLNDKEKEDTGLPLFGKSVYVSGWMTTPLPDLYKKIDQLGGTVRFNLDRTVNYVLYEGRSVNKDVKQAKEWNIPLVSPFWIDECISANELVDASLFPHTYNPHMSLQVSSQSVSSFKRGKMSPGLSAKSSRLEEGKSVNAENATVSQSTVPKSNIDDHLDAIAQMLASSAIKQQTSETAVVPQKPLPVILPPLPRRVVEESQEPDLEKEKGETEGIESQSTAFTWVDPQEKALQEKLAERDRINTEKSGKSRIYSDSTQDVSHASESVRGDSSVFIEDKQGQRISKFESEPLYRESVPDTPSMKRSVKRRKPIVMFSIIDQQGRDEYGEMIRELGGMVIDSPSFEPSSTHIVIPCPMRNEKLLASIAGGRWVMHPSWLSACEAAGEFVPEDDYEWGRPGSEYTAELPQKSPEYRLAIAAHRWRKYMDATQNEQGVFRNFRVILHTPESRRGPFRRLIEAGGGTISEAEPPYTHAKDVSHVIAELDKCNYEIDLLHCAKNGIPVVIPLYLNEYLISESIPDFLPFFPEEYKKFESIFEEAYKEGH</sequence>
<feature type="compositionally biased region" description="Basic and acidic residues" evidence="2">
    <location>
        <begin position="1034"/>
        <end position="1044"/>
    </location>
</feature>
<feature type="compositionally biased region" description="Polar residues" evidence="2">
    <location>
        <begin position="934"/>
        <end position="947"/>
    </location>
</feature>
<dbReference type="CDD" id="cd17738">
    <property type="entry name" value="BRCT_TopBP1_rpt7"/>
    <property type="match status" value="1"/>
</dbReference>
<dbReference type="Pfam" id="PF12738">
    <property type="entry name" value="PTCB-BRCT"/>
    <property type="match status" value="3"/>
</dbReference>
<dbReference type="Proteomes" id="UP001187531">
    <property type="component" value="Unassembled WGS sequence"/>
</dbReference>
<reference evidence="4" key="1">
    <citation type="submission" date="2023-07" db="EMBL/GenBank/DDBJ databases">
        <title>Chromosome-level genome assembly of Artemia franciscana.</title>
        <authorList>
            <person name="Jo E."/>
        </authorList>
    </citation>
    <scope>NUCLEOTIDE SEQUENCE</scope>
    <source>
        <tissue evidence="4">Whole body</tissue>
    </source>
</reference>
<dbReference type="InterPro" id="IPR036420">
    <property type="entry name" value="BRCT_dom_sf"/>
</dbReference>